<feature type="compositionally biased region" description="Basic residues" evidence="1">
    <location>
        <begin position="518"/>
        <end position="531"/>
    </location>
</feature>
<feature type="domain" description="Beta-lactamase-related" evidence="2">
    <location>
        <begin position="18"/>
        <end position="371"/>
    </location>
</feature>
<dbReference type="SUPFAM" id="SSF56601">
    <property type="entry name" value="beta-lactamase/transpeptidase-like"/>
    <property type="match status" value="1"/>
</dbReference>
<organism evidence="3 4">
    <name type="scientific">Streptomyces alboflavus</name>
    <dbReference type="NCBI Taxonomy" id="67267"/>
    <lineage>
        <taxon>Bacteria</taxon>
        <taxon>Bacillati</taxon>
        <taxon>Actinomycetota</taxon>
        <taxon>Actinomycetes</taxon>
        <taxon>Kitasatosporales</taxon>
        <taxon>Streptomycetaceae</taxon>
        <taxon>Streptomyces</taxon>
    </lineage>
</organism>
<dbReference type="PANTHER" id="PTHR43319">
    <property type="entry name" value="BETA-LACTAMASE-RELATED"/>
    <property type="match status" value="1"/>
</dbReference>
<feature type="compositionally biased region" description="Low complexity" evidence="1">
    <location>
        <begin position="471"/>
        <end position="484"/>
    </location>
</feature>
<evidence type="ECO:0000256" key="1">
    <source>
        <dbReference type="SAM" id="MobiDB-lite"/>
    </source>
</evidence>
<evidence type="ECO:0000259" key="2">
    <source>
        <dbReference type="Pfam" id="PF00144"/>
    </source>
</evidence>
<feature type="region of interest" description="Disordered" evidence="1">
    <location>
        <begin position="363"/>
        <end position="394"/>
    </location>
</feature>
<evidence type="ECO:0000313" key="4">
    <source>
        <dbReference type="Proteomes" id="UP000195880"/>
    </source>
</evidence>
<accession>A0A1Z1WR74</accession>
<keyword evidence="4" id="KW-1185">Reference proteome</keyword>
<dbReference type="InterPro" id="IPR012338">
    <property type="entry name" value="Beta-lactam/transpept-like"/>
</dbReference>
<proteinExistence type="predicted"/>
<dbReference type="Proteomes" id="UP000195880">
    <property type="component" value="Chromosome"/>
</dbReference>
<feature type="region of interest" description="Disordered" evidence="1">
    <location>
        <begin position="471"/>
        <end position="531"/>
    </location>
</feature>
<feature type="compositionally biased region" description="Low complexity" evidence="1">
    <location>
        <begin position="500"/>
        <end position="517"/>
    </location>
</feature>
<reference evidence="3 4" key="1">
    <citation type="submission" date="2017-05" db="EMBL/GenBank/DDBJ databases">
        <title>Streptomyces alboflavus Genome sequencing and assembly.</title>
        <authorList>
            <person name="Wang Y."/>
            <person name="Du B."/>
            <person name="Ding Y."/>
            <person name="Liu H."/>
            <person name="Hou Q."/>
            <person name="Liu K."/>
            <person name="Wang C."/>
            <person name="Yao L."/>
        </authorList>
    </citation>
    <scope>NUCLEOTIDE SEQUENCE [LARGE SCALE GENOMIC DNA]</scope>
    <source>
        <strain evidence="3 4">MDJK44</strain>
    </source>
</reference>
<sequence length="531" mass="56372">MEHNGWADERFGAVADVFAANFAEFDELGAAVTVFVDGREVVNLWGGVADERTGLAWRQDTVVPVFSCAKGIVSVCAHLLAQQGRLDLDAPVATYWPEFARGGKESITPRMVLGHRAGLPVLDASPDFAEITAWAPVVRAIEEQEPLWAPGETYEYHAHVFGFLLGEVIRRLTGLTPGAYFREAVADDLGLRTWIGLPQRELGSLARLVEAPGRPSMPGPDHILTRMVTMNGAFVFPGVDVPHGWNDPALLGAEIPGAGAVSSAHGLAALYAAAATGVDGSERLLSRETVTDAVREQSGGTSWLGLDMGVRWGSGFLLDAPAFRPTLGPRSFANDGAGGQFAFGDDEFGVGFAYVANKMIGHGDARAGPPRRGRTGVPGGAHPGRLGVIPGTAPEDAPGRAVLRWLRQERQESGDFRDGGLLVSGYRPEVRTCTHPAGAAYTAGRADGSPPPRRTTSTRWWRASRTARVWSCTSTAGSSTTRSGSPPPSGSHRCTRRRAPSPCSSSGAAASWRSSRATCRRSSARASSRRS</sequence>
<dbReference type="AlphaFoldDB" id="A0A1Z1WR74"/>
<dbReference type="eggNOG" id="COG1680">
    <property type="taxonomic scope" value="Bacteria"/>
</dbReference>
<dbReference type="Gene3D" id="3.40.710.10">
    <property type="entry name" value="DD-peptidase/beta-lactamase superfamily"/>
    <property type="match status" value="1"/>
</dbReference>
<feature type="region of interest" description="Disordered" evidence="1">
    <location>
        <begin position="438"/>
        <end position="458"/>
    </location>
</feature>
<dbReference type="Pfam" id="PF00144">
    <property type="entry name" value="Beta-lactamase"/>
    <property type="match status" value="1"/>
</dbReference>
<dbReference type="EMBL" id="CP021748">
    <property type="protein sequence ID" value="ARX88910.1"/>
    <property type="molecule type" value="Genomic_DNA"/>
</dbReference>
<name>A0A1Z1WR74_9ACTN</name>
<dbReference type="InterPro" id="IPR052907">
    <property type="entry name" value="Beta-lactamase/esterase"/>
</dbReference>
<dbReference type="STRING" id="67267.GCA_000716675_00405"/>
<protein>
    <submittedName>
        <fullName evidence="3">Carboxylesterase</fullName>
    </submittedName>
</protein>
<dbReference type="PANTHER" id="PTHR43319:SF3">
    <property type="entry name" value="BETA-LACTAMASE-RELATED DOMAIN-CONTAINING PROTEIN"/>
    <property type="match status" value="1"/>
</dbReference>
<gene>
    <name evidence="3" type="ORF">SMD44_08397</name>
</gene>
<evidence type="ECO:0000313" key="3">
    <source>
        <dbReference type="EMBL" id="ARX88910.1"/>
    </source>
</evidence>
<dbReference type="KEGG" id="salf:SMD44_08397"/>
<dbReference type="InterPro" id="IPR001466">
    <property type="entry name" value="Beta-lactam-related"/>
</dbReference>